<dbReference type="AlphaFoldDB" id="A0A1I2SZ93"/>
<organism evidence="2 3">
    <name type="scientific">Methylobacterium gossipiicola</name>
    <dbReference type="NCBI Taxonomy" id="582675"/>
    <lineage>
        <taxon>Bacteria</taxon>
        <taxon>Pseudomonadati</taxon>
        <taxon>Pseudomonadota</taxon>
        <taxon>Alphaproteobacteria</taxon>
        <taxon>Hyphomicrobiales</taxon>
        <taxon>Methylobacteriaceae</taxon>
        <taxon>Methylobacterium</taxon>
    </lineage>
</organism>
<dbReference type="STRING" id="582675.SAMN05192565_10615"/>
<accession>A0A1I2SZ93</accession>
<sequence>MEEWADDELLTLPEAAALFWPAGPITTNTLRTAERDGTLTVTKVAGKFFTTPMAIRRMGVDEVGVMDKGLDRAEASPQALLQMKLAEAKRLGGNRSRARRGTKRPAVPSA</sequence>
<evidence type="ECO:0000313" key="3">
    <source>
        <dbReference type="Proteomes" id="UP000199229"/>
    </source>
</evidence>
<dbReference type="Proteomes" id="UP000199229">
    <property type="component" value="Unassembled WGS sequence"/>
</dbReference>
<dbReference type="RefSeq" id="WP_091970159.1">
    <property type="nucleotide sequence ID" value="NZ_FOPM01000006.1"/>
</dbReference>
<keyword evidence="3" id="KW-1185">Reference proteome</keyword>
<reference evidence="3" key="1">
    <citation type="submission" date="2016-10" db="EMBL/GenBank/DDBJ databases">
        <authorList>
            <person name="Varghese N."/>
            <person name="Submissions S."/>
        </authorList>
    </citation>
    <scope>NUCLEOTIDE SEQUENCE [LARGE SCALE GENOMIC DNA]</scope>
    <source>
        <strain evidence="3">Gh-105</strain>
    </source>
</reference>
<proteinExistence type="predicted"/>
<feature type="region of interest" description="Disordered" evidence="1">
    <location>
        <begin position="90"/>
        <end position="110"/>
    </location>
</feature>
<gene>
    <name evidence="2" type="ORF">SAMN05192565_10615</name>
</gene>
<dbReference type="EMBL" id="FOPM01000006">
    <property type="protein sequence ID" value="SFG58032.1"/>
    <property type="molecule type" value="Genomic_DNA"/>
</dbReference>
<protein>
    <submittedName>
        <fullName evidence="2">Uncharacterized protein</fullName>
    </submittedName>
</protein>
<evidence type="ECO:0000256" key="1">
    <source>
        <dbReference type="SAM" id="MobiDB-lite"/>
    </source>
</evidence>
<evidence type="ECO:0000313" key="2">
    <source>
        <dbReference type="EMBL" id="SFG58032.1"/>
    </source>
</evidence>
<name>A0A1I2SZ93_9HYPH</name>
<dbReference type="OrthoDB" id="8236974at2"/>